<dbReference type="EMBL" id="AMZH03016183">
    <property type="protein sequence ID" value="RRT44880.1"/>
    <property type="molecule type" value="Genomic_DNA"/>
</dbReference>
<dbReference type="AlphaFoldDB" id="A0A426XZR6"/>
<gene>
    <name evidence="1" type="ORF">B296_00006437</name>
</gene>
<proteinExistence type="predicted"/>
<name>A0A426XZR6_ENSVE</name>
<reference evidence="1 2" key="1">
    <citation type="journal article" date="2014" name="Agronomy (Basel)">
        <title>A Draft Genome Sequence for Ensete ventricosum, the Drought-Tolerant Tree Against Hunger.</title>
        <authorList>
            <person name="Harrison J."/>
            <person name="Moore K.A."/>
            <person name="Paszkiewicz K."/>
            <person name="Jones T."/>
            <person name="Grant M."/>
            <person name="Ambacheew D."/>
            <person name="Muzemil S."/>
            <person name="Studholme D.J."/>
        </authorList>
    </citation>
    <scope>NUCLEOTIDE SEQUENCE [LARGE SCALE GENOMIC DNA]</scope>
</reference>
<dbReference type="Proteomes" id="UP000287651">
    <property type="component" value="Unassembled WGS sequence"/>
</dbReference>
<protein>
    <submittedName>
        <fullName evidence="1">Uncharacterized protein</fullName>
    </submittedName>
</protein>
<organism evidence="1 2">
    <name type="scientific">Ensete ventricosum</name>
    <name type="common">Abyssinian banana</name>
    <name type="synonym">Musa ensete</name>
    <dbReference type="NCBI Taxonomy" id="4639"/>
    <lineage>
        <taxon>Eukaryota</taxon>
        <taxon>Viridiplantae</taxon>
        <taxon>Streptophyta</taxon>
        <taxon>Embryophyta</taxon>
        <taxon>Tracheophyta</taxon>
        <taxon>Spermatophyta</taxon>
        <taxon>Magnoliopsida</taxon>
        <taxon>Liliopsida</taxon>
        <taxon>Zingiberales</taxon>
        <taxon>Musaceae</taxon>
        <taxon>Ensete</taxon>
    </lineage>
</organism>
<evidence type="ECO:0000313" key="1">
    <source>
        <dbReference type="EMBL" id="RRT44880.1"/>
    </source>
</evidence>
<sequence length="114" mass="12907">MTRLKTVEGEDPLIPRWFAINGSNQVWTEGPLSGEYLQGALHPALAKQVYECSSEEPMNRARKSIVWGPKAVAAYKMSRGFESGLEKMGPVSYEFGYRMTLERLRGKHSEIEIE</sequence>
<comment type="caution">
    <text evidence="1">The sequence shown here is derived from an EMBL/GenBank/DDBJ whole genome shotgun (WGS) entry which is preliminary data.</text>
</comment>
<accession>A0A426XZR6</accession>
<evidence type="ECO:0000313" key="2">
    <source>
        <dbReference type="Proteomes" id="UP000287651"/>
    </source>
</evidence>